<dbReference type="RefSeq" id="WP_132627539.1">
    <property type="nucleotide sequence ID" value="NZ_SMLD01000001.1"/>
</dbReference>
<sequence>MSSSGRLVARVEVGRQLGWRCVSLEEDEHGSWYFAVQVRGPAGRRERSRRGGFAAAEQAHHAGGDALVADQDSGPGTGQTVARWLRCWSQTQQGPRPAPAKATPIMYACI</sequence>
<dbReference type="AlphaFoldDB" id="A0A4R5FXL1"/>
<dbReference type="Proteomes" id="UP000295136">
    <property type="component" value="Unassembled WGS sequence"/>
</dbReference>
<feature type="region of interest" description="Disordered" evidence="1">
    <location>
        <begin position="41"/>
        <end position="77"/>
    </location>
</feature>
<organism evidence="2 3">
    <name type="scientific">Nonomuraea mesophila</name>
    <dbReference type="NCBI Taxonomy" id="2530382"/>
    <lineage>
        <taxon>Bacteria</taxon>
        <taxon>Bacillati</taxon>
        <taxon>Actinomycetota</taxon>
        <taxon>Actinomycetes</taxon>
        <taxon>Streptosporangiales</taxon>
        <taxon>Streptosporangiaceae</taxon>
        <taxon>Nonomuraea</taxon>
    </lineage>
</organism>
<comment type="caution">
    <text evidence="2">The sequence shown here is derived from an EMBL/GenBank/DDBJ whole genome shotgun (WGS) entry which is preliminary data.</text>
</comment>
<dbReference type="EMBL" id="SMLD01000001">
    <property type="protein sequence ID" value="TDE60273.1"/>
    <property type="molecule type" value="Genomic_DNA"/>
</dbReference>
<name>A0A4R5FXL1_9ACTN</name>
<protein>
    <submittedName>
        <fullName evidence="2">Uncharacterized protein</fullName>
    </submittedName>
</protein>
<accession>A0A4R5FXL1</accession>
<evidence type="ECO:0000313" key="2">
    <source>
        <dbReference type="EMBL" id="TDE60273.1"/>
    </source>
</evidence>
<evidence type="ECO:0000313" key="3">
    <source>
        <dbReference type="Proteomes" id="UP000295136"/>
    </source>
</evidence>
<proteinExistence type="predicted"/>
<keyword evidence="3" id="KW-1185">Reference proteome</keyword>
<reference evidence="2 3" key="1">
    <citation type="submission" date="2019-03" db="EMBL/GenBank/DDBJ databases">
        <title>Draft genome sequences of novel Actinobacteria.</title>
        <authorList>
            <person name="Sahin N."/>
            <person name="Ay H."/>
            <person name="Saygin H."/>
        </authorList>
    </citation>
    <scope>NUCLEOTIDE SEQUENCE [LARGE SCALE GENOMIC DNA]</scope>
    <source>
        <strain evidence="2 3">6K102</strain>
    </source>
</reference>
<gene>
    <name evidence="2" type="ORF">E1295_00010</name>
</gene>
<evidence type="ECO:0000256" key="1">
    <source>
        <dbReference type="SAM" id="MobiDB-lite"/>
    </source>
</evidence>